<comment type="subcellular location">
    <subcellularLocation>
        <location evidence="1">Cell membrane</location>
        <topology evidence="1">Multi-pass membrane protein</topology>
    </subcellularLocation>
</comment>
<dbReference type="EMBL" id="FNIE01000006">
    <property type="protein sequence ID" value="SDN85846.1"/>
    <property type="molecule type" value="Genomic_DNA"/>
</dbReference>
<dbReference type="AlphaFoldDB" id="A0A1H0EU78"/>
<sequence>MADIPVRQPRRMPWRTLAGLLPAVLVAVWVVLHRSLMSSGLHDLVTAEPGWLLAALAATGLGWVANAVARQGTVLEPLPPARLLATQFAATAAGQLAPAGLGASAVNLRFLRVNGLPLARSTAALALYSLAESGCRVGLLLVLLAAYPHALHTGGLLPGGTGLLLMGLLALAVVLAAVLALAFLHRLRRALADFLLAALYDARLLHARPARAAALWGGSLAFPLLQAASMAAVALALRMPVPAVHVALAYLAASCLAVLVPTPGGLGSVDAALTVALVAAGSPTATAASAVLGFRLVTVWLPLLPAALTLIALIRARVI</sequence>
<feature type="transmembrane region" description="Helical" evidence="6">
    <location>
        <begin position="125"/>
        <end position="150"/>
    </location>
</feature>
<dbReference type="GO" id="GO:0005886">
    <property type="term" value="C:plasma membrane"/>
    <property type="evidence" value="ECO:0007669"/>
    <property type="project" value="UniProtKB-SubCell"/>
</dbReference>
<evidence type="ECO:0000256" key="5">
    <source>
        <dbReference type="ARBA" id="ARBA00023136"/>
    </source>
</evidence>
<dbReference type="PANTHER" id="PTHR39087:SF2">
    <property type="entry name" value="UPF0104 MEMBRANE PROTEIN MJ1595"/>
    <property type="match status" value="1"/>
</dbReference>
<evidence type="ECO:0000313" key="8">
    <source>
        <dbReference type="Proteomes" id="UP000199341"/>
    </source>
</evidence>
<keyword evidence="8" id="KW-1185">Reference proteome</keyword>
<dbReference type="PANTHER" id="PTHR39087">
    <property type="entry name" value="UPF0104 MEMBRANE PROTEIN MJ1595"/>
    <property type="match status" value="1"/>
</dbReference>
<dbReference type="InterPro" id="IPR022791">
    <property type="entry name" value="L-PG_synthase/AglD"/>
</dbReference>
<feature type="transmembrane region" description="Helical" evidence="6">
    <location>
        <begin position="272"/>
        <end position="293"/>
    </location>
</feature>
<feature type="transmembrane region" description="Helical" evidence="6">
    <location>
        <begin position="162"/>
        <end position="184"/>
    </location>
</feature>
<keyword evidence="2" id="KW-1003">Cell membrane</keyword>
<feature type="transmembrane region" description="Helical" evidence="6">
    <location>
        <begin position="243"/>
        <end position="260"/>
    </location>
</feature>
<feature type="transmembrane region" description="Helical" evidence="6">
    <location>
        <begin position="51"/>
        <end position="69"/>
    </location>
</feature>
<dbReference type="RefSeq" id="WP_093784847.1">
    <property type="nucleotide sequence ID" value="NZ_FNIE01000006.1"/>
</dbReference>
<gene>
    <name evidence="7" type="ORF">SAMN05216259_10632</name>
</gene>
<evidence type="ECO:0000256" key="2">
    <source>
        <dbReference type="ARBA" id="ARBA00022475"/>
    </source>
</evidence>
<keyword evidence="5 6" id="KW-0472">Membrane</keyword>
<accession>A0A1H0EU78</accession>
<organism evidence="7 8">
    <name type="scientific">Actinacidiphila guanduensis</name>
    <dbReference type="NCBI Taxonomy" id="310781"/>
    <lineage>
        <taxon>Bacteria</taxon>
        <taxon>Bacillati</taxon>
        <taxon>Actinomycetota</taxon>
        <taxon>Actinomycetes</taxon>
        <taxon>Kitasatosporales</taxon>
        <taxon>Streptomycetaceae</taxon>
        <taxon>Actinacidiphila</taxon>
    </lineage>
</organism>
<feature type="transmembrane region" description="Helical" evidence="6">
    <location>
        <begin position="299"/>
        <end position="318"/>
    </location>
</feature>
<protein>
    <submittedName>
        <fullName evidence="7">Uncharacterized membrane protein YbhN, UPF0104 family</fullName>
    </submittedName>
</protein>
<feature type="transmembrane region" description="Helical" evidence="6">
    <location>
        <begin position="12"/>
        <end position="31"/>
    </location>
</feature>
<evidence type="ECO:0000256" key="3">
    <source>
        <dbReference type="ARBA" id="ARBA00022692"/>
    </source>
</evidence>
<dbReference type="Pfam" id="PF03706">
    <property type="entry name" value="LPG_synthase_TM"/>
    <property type="match status" value="1"/>
</dbReference>
<evidence type="ECO:0000256" key="6">
    <source>
        <dbReference type="SAM" id="Phobius"/>
    </source>
</evidence>
<keyword evidence="4 6" id="KW-1133">Transmembrane helix</keyword>
<dbReference type="STRING" id="310781.SAMN05216259_10632"/>
<evidence type="ECO:0000313" key="7">
    <source>
        <dbReference type="EMBL" id="SDN85846.1"/>
    </source>
</evidence>
<name>A0A1H0EU78_9ACTN</name>
<dbReference type="OrthoDB" id="3480455at2"/>
<proteinExistence type="predicted"/>
<evidence type="ECO:0000256" key="1">
    <source>
        <dbReference type="ARBA" id="ARBA00004651"/>
    </source>
</evidence>
<evidence type="ECO:0000256" key="4">
    <source>
        <dbReference type="ARBA" id="ARBA00022989"/>
    </source>
</evidence>
<keyword evidence="3 6" id="KW-0812">Transmembrane</keyword>
<dbReference type="Proteomes" id="UP000199341">
    <property type="component" value="Unassembled WGS sequence"/>
</dbReference>
<reference evidence="7 8" key="1">
    <citation type="submission" date="2016-10" db="EMBL/GenBank/DDBJ databases">
        <authorList>
            <person name="de Groot N.N."/>
        </authorList>
    </citation>
    <scope>NUCLEOTIDE SEQUENCE [LARGE SCALE GENOMIC DNA]</scope>
    <source>
        <strain evidence="7 8">CGMCC 4.2022</strain>
    </source>
</reference>
<feature type="transmembrane region" description="Helical" evidence="6">
    <location>
        <begin position="213"/>
        <end position="237"/>
    </location>
</feature>